<dbReference type="CDD" id="cd04301">
    <property type="entry name" value="NAT_SF"/>
    <property type="match status" value="1"/>
</dbReference>
<reference evidence="4" key="1">
    <citation type="submission" date="2022-11" db="EMBL/GenBank/DDBJ databases">
        <title>Description of Microcella daejonensis nov. sp, isolated from riverside soil.</title>
        <authorList>
            <person name="Molina K.M."/>
            <person name="Kim S.B."/>
        </authorList>
    </citation>
    <scope>NUCLEOTIDE SEQUENCE</scope>
    <source>
        <strain evidence="4">MMS21-STM12</strain>
    </source>
</reference>
<name>A0A9E8MMN4_9MICO</name>
<dbReference type="InterPro" id="IPR050832">
    <property type="entry name" value="Bact_Acetyltransf"/>
</dbReference>
<proteinExistence type="predicted"/>
<evidence type="ECO:0000256" key="2">
    <source>
        <dbReference type="ARBA" id="ARBA00023315"/>
    </source>
</evidence>
<keyword evidence="1 4" id="KW-0808">Transferase</keyword>
<dbReference type="Pfam" id="PF00583">
    <property type="entry name" value="Acetyltransf_1"/>
    <property type="match status" value="1"/>
</dbReference>
<dbReference type="EC" id="2.3.1.-" evidence="4"/>
<accession>A0A9E8MMN4</accession>
<dbReference type="InterPro" id="IPR016181">
    <property type="entry name" value="Acyl_CoA_acyltransferase"/>
</dbReference>
<keyword evidence="2 4" id="KW-0012">Acyltransferase</keyword>
<evidence type="ECO:0000256" key="1">
    <source>
        <dbReference type="ARBA" id="ARBA00022679"/>
    </source>
</evidence>
<organism evidence="4 5">
    <name type="scientific">Microcella daejeonensis</name>
    <dbReference type="NCBI Taxonomy" id="2994971"/>
    <lineage>
        <taxon>Bacteria</taxon>
        <taxon>Bacillati</taxon>
        <taxon>Actinomycetota</taxon>
        <taxon>Actinomycetes</taxon>
        <taxon>Micrococcales</taxon>
        <taxon>Microbacteriaceae</taxon>
        <taxon>Microcella</taxon>
    </lineage>
</organism>
<dbReference type="Proteomes" id="UP001164706">
    <property type="component" value="Chromosome"/>
</dbReference>
<gene>
    <name evidence="4" type="ORF">OVN18_05545</name>
</gene>
<dbReference type="SUPFAM" id="SSF55729">
    <property type="entry name" value="Acyl-CoA N-acyltransferases (Nat)"/>
    <property type="match status" value="1"/>
</dbReference>
<dbReference type="RefSeq" id="WP_267782514.1">
    <property type="nucleotide sequence ID" value="NZ_CP113089.1"/>
</dbReference>
<evidence type="ECO:0000313" key="5">
    <source>
        <dbReference type="Proteomes" id="UP001164706"/>
    </source>
</evidence>
<dbReference type="AlphaFoldDB" id="A0A9E8MMN4"/>
<dbReference type="Gene3D" id="3.40.630.30">
    <property type="match status" value="1"/>
</dbReference>
<evidence type="ECO:0000259" key="3">
    <source>
        <dbReference type="PROSITE" id="PS51186"/>
    </source>
</evidence>
<dbReference type="PROSITE" id="PS51186">
    <property type="entry name" value="GNAT"/>
    <property type="match status" value="1"/>
</dbReference>
<evidence type="ECO:0000313" key="4">
    <source>
        <dbReference type="EMBL" id="WAB82464.1"/>
    </source>
</evidence>
<dbReference type="KEGG" id="mdb:OVN18_05545"/>
<feature type="domain" description="N-acetyltransferase" evidence="3">
    <location>
        <begin position="1"/>
        <end position="150"/>
    </location>
</feature>
<keyword evidence="5" id="KW-1185">Reference proteome</keyword>
<dbReference type="PANTHER" id="PTHR43877">
    <property type="entry name" value="AMINOALKYLPHOSPHONATE N-ACETYLTRANSFERASE-RELATED-RELATED"/>
    <property type="match status" value="1"/>
</dbReference>
<dbReference type="InterPro" id="IPR000182">
    <property type="entry name" value="GNAT_dom"/>
</dbReference>
<sequence>MTLRPFGPADREPLTEFLDSVDLTRSGLDAPTVHLWIEYDTSGAIVGSTGYELSPDGEHALIRSVAVAPHARSRGRGMQLARFALEHAAAAGATRAWLFSRRSGPFWQGLGFASADRDELARVLADAHQVRLFVESGQLAREVAWSRPLDPAGPVSGRPS</sequence>
<protein>
    <submittedName>
        <fullName evidence="4">GNAT family N-acetyltransferase</fullName>
        <ecNumber evidence="4">2.3.1.-</ecNumber>
    </submittedName>
</protein>
<dbReference type="EMBL" id="CP113089">
    <property type="protein sequence ID" value="WAB82464.1"/>
    <property type="molecule type" value="Genomic_DNA"/>
</dbReference>
<dbReference type="GO" id="GO:0016747">
    <property type="term" value="F:acyltransferase activity, transferring groups other than amino-acyl groups"/>
    <property type="evidence" value="ECO:0007669"/>
    <property type="project" value="InterPro"/>
</dbReference>